<dbReference type="GO" id="GO:0030687">
    <property type="term" value="C:preribosome, large subunit precursor"/>
    <property type="evidence" value="ECO:0007669"/>
    <property type="project" value="TreeGrafter"/>
</dbReference>
<evidence type="ECO:0000256" key="3">
    <source>
        <dbReference type="ARBA" id="ARBA00022517"/>
    </source>
</evidence>
<sequence>MDAQMQFEIDFGNLMAFNPHHTFPSLPSSREDLVKECLEKGTELVQAIAQKLFNLPSTEDVDGPLVKLPPPTTRLPREKPLPKPKPPTKWEVFAKARGIKNRKKDKVEYDEQSGTWKRRYGYDRANDEENIPIIEAKMTDEPGEDPFAKRRTDKKNRVEKQEKNRQQNLKQAAKVGALPSHVQLAATALPITGTPAAPKKVTKDELGNVAGIAASATASGGKFDKKLPGEKPAQHKGKYRKFLPVVEGKGLGSQEREQTEKVLNKLISKNSHEIFNVDKAVNMYNVKKEKKRKYQKDKSSPTSSKLKPKTKPYKKGSSSSKKGSSFSNKGSSYSKKGSSSSNKGASKKGKAK</sequence>
<keyword evidence="4 5" id="KW-0539">Nucleus</keyword>
<feature type="compositionally biased region" description="Low complexity" evidence="6">
    <location>
        <begin position="315"/>
        <end position="344"/>
    </location>
</feature>
<dbReference type="GO" id="GO:0042273">
    <property type="term" value="P:ribosomal large subunit biogenesis"/>
    <property type="evidence" value="ECO:0007669"/>
    <property type="project" value="TreeGrafter"/>
</dbReference>
<evidence type="ECO:0000256" key="2">
    <source>
        <dbReference type="ARBA" id="ARBA00010077"/>
    </source>
</evidence>
<evidence type="ECO:0000256" key="4">
    <source>
        <dbReference type="ARBA" id="ARBA00023242"/>
    </source>
</evidence>
<dbReference type="OrthoDB" id="28455at2759"/>
<dbReference type="GO" id="GO:0005730">
    <property type="term" value="C:nucleolus"/>
    <property type="evidence" value="ECO:0007669"/>
    <property type="project" value="TreeGrafter"/>
</dbReference>
<evidence type="ECO:0000256" key="6">
    <source>
        <dbReference type="SAM" id="MobiDB-lite"/>
    </source>
</evidence>
<feature type="compositionally biased region" description="Basic and acidic residues" evidence="6">
    <location>
        <begin position="222"/>
        <end position="233"/>
    </location>
</feature>
<proteinExistence type="inferred from homology"/>
<organism evidence="7 8">
    <name type="scientific">Carpinus fangiana</name>
    <dbReference type="NCBI Taxonomy" id="176857"/>
    <lineage>
        <taxon>Eukaryota</taxon>
        <taxon>Viridiplantae</taxon>
        <taxon>Streptophyta</taxon>
        <taxon>Embryophyta</taxon>
        <taxon>Tracheophyta</taxon>
        <taxon>Spermatophyta</taxon>
        <taxon>Magnoliopsida</taxon>
        <taxon>eudicotyledons</taxon>
        <taxon>Gunneridae</taxon>
        <taxon>Pentapetalae</taxon>
        <taxon>rosids</taxon>
        <taxon>fabids</taxon>
        <taxon>Fagales</taxon>
        <taxon>Betulaceae</taxon>
        <taxon>Carpinus</taxon>
    </lineage>
</organism>
<evidence type="ECO:0000313" key="8">
    <source>
        <dbReference type="Proteomes" id="UP000327013"/>
    </source>
</evidence>
<comment type="similarity">
    <text evidence="2 5">Belongs to the RRS1 family.</text>
</comment>
<dbReference type="PANTHER" id="PTHR17602">
    <property type="entry name" value="RIBOSOME BIOGENESIS REGULATORY PROTEIN"/>
    <property type="match status" value="1"/>
</dbReference>
<evidence type="ECO:0000313" key="7">
    <source>
        <dbReference type="EMBL" id="KAE7998144.1"/>
    </source>
</evidence>
<protein>
    <recommendedName>
        <fullName evidence="5">Ribosome biogenesis regulatory protein</fullName>
    </recommendedName>
</protein>
<keyword evidence="3 5" id="KW-0690">Ribosome biogenesis</keyword>
<name>A0A5N6QIB9_9ROSI</name>
<comment type="subcellular location">
    <subcellularLocation>
        <location evidence="1 5">Nucleus</location>
    </subcellularLocation>
</comment>
<keyword evidence="8" id="KW-1185">Reference proteome</keyword>
<feature type="region of interest" description="Disordered" evidence="6">
    <location>
        <begin position="219"/>
        <end position="241"/>
    </location>
</feature>
<dbReference type="AlphaFoldDB" id="A0A5N6QIB9"/>
<gene>
    <name evidence="7" type="ORF">FH972_002719</name>
</gene>
<dbReference type="Proteomes" id="UP000327013">
    <property type="component" value="Chromosome 1"/>
</dbReference>
<feature type="region of interest" description="Disordered" evidence="6">
    <location>
        <begin position="63"/>
        <end position="88"/>
    </location>
</feature>
<dbReference type="GO" id="GO:0000447">
    <property type="term" value="P:endonucleolytic cleavage in ITS1 to separate SSU-rRNA from 5.8S rRNA and LSU-rRNA from tricistronic rRNA transcript (SSU-rRNA, 5.8S rRNA, LSU-rRNA)"/>
    <property type="evidence" value="ECO:0007669"/>
    <property type="project" value="TreeGrafter"/>
</dbReference>
<feature type="region of interest" description="Disordered" evidence="6">
    <location>
        <begin position="278"/>
        <end position="352"/>
    </location>
</feature>
<evidence type="ECO:0000256" key="1">
    <source>
        <dbReference type="ARBA" id="ARBA00004123"/>
    </source>
</evidence>
<feature type="region of interest" description="Disordered" evidence="6">
    <location>
        <begin position="138"/>
        <end position="168"/>
    </location>
</feature>
<dbReference type="EMBL" id="CM017321">
    <property type="protein sequence ID" value="KAE7998144.1"/>
    <property type="molecule type" value="Genomic_DNA"/>
</dbReference>
<reference evidence="7 8" key="1">
    <citation type="submission" date="2019-06" db="EMBL/GenBank/DDBJ databases">
        <title>A chromosomal-level reference genome of Carpinus fangiana (Coryloideae, Betulaceae).</title>
        <authorList>
            <person name="Yang X."/>
            <person name="Wang Z."/>
            <person name="Zhang L."/>
            <person name="Hao G."/>
            <person name="Liu J."/>
            <person name="Yang Y."/>
        </authorList>
    </citation>
    <scope>NUCLEOTIDE SEQUENCE [LARGE SCALE GENOMIC DNA]</scope>
    <source>
        <strain evidence="7">Cfa_2016G</strain>
        <tissue evidence="7">Leaf</tissue>
    </source>
</reference>
<dbReference type="PANTHER" id="PTHR17602:SF4">
    <property type="entry name" value="RIBOSOME BIOGENESIS REGULATORY PROTEIN HOMOLOG"/>
    <property type="match status" value="1"/>
</dbReference>
<evidence type="ECO:0000256" key="5">
    <source>
        <dbReference type="RuleBase" id="RU364132"/>
    </source>
</evidence>
<feature type="compositionally biased region" description="Basic and acidic residues" evidence="6">
    <location>
        <begin position="146"/>
        <end position="165"/>
    </location>
</feature>
<dbReference type="InterPro" id="IPR007023">
    <property type="entry name" value="Ribosom_reg"/>
</dbReference>
<comment type="function">
    <text evidence="5">Involved in ribosomal large subunit assembly.</text>
</comment>
<accession>A0A5N6QIB9</accession>
<dbReference type="Pfam" id="PF04939">
    <property type="entry name" value="RRS1"/>
    <property type="match status" value="1"/>
</dbReference>